<dbReference type="EMBL" id="AP023086">
    <property type="protein sequence ID" value="BCD99535.1"/>
    <property type="molecule type" value="Genomic_DNA"/>
</dbReference>
<name>A0AAN1WL13_9GAMM</name>
<dbReference type="SUPFAM" id="SSF56281">
    <property type="entry name" value="Metallo-hydrolase/oxidoreductase"/>
    <property type="match status" value="1"/>
</dbReference>
<evidence type="ECO:0000313" key="7">
    <source>
        <dbReference type="Proteomes" id="UP001320119"/>
    </source>
</evidence>
<evidence type="ECO:0000256" key="4">
    <source>
        <dbReference type="ARBA" id="ARBA00022833"/>
    </source>
</evidence>
<gene>
    <name evidence="6" type="ORF">MARGE09_P3737</name>
</gene>
<sequence length="187" mass="20485">MVDPGGDIPRVLAELEQLGVTLEKIILTHGHMDHVGGTAALVQATGVPVEGPHREDAFWLHMLDQQAAMMGFEPQPTFVPGRWLEHGDTVSVGHAKLQVIHCPGHTPGHVVLFSEPDRLAWVGDVLFKGSVGRTDFPKGNQQHLVNSIIQRLWPLGDDVRFIPGHGDMSTFGDERLNNPFVADKNFG</sequence>
<dbReference type="KEGG" id="marq:MARGE09_P3737"/>
<dbReference type="PANTHER" id="PTHR46233">
    <property type="entry name" value="HYDROXYACYLGLUTATHIONE HYDROLASE GLOC"/>
    <property type="match status" value="1"/>
</dbReference>
<evidence type="ECO:0000256" key="1">
    <source>
        <dbReference type="ARBA" id="ARBA00001947"/>
    </source>
</evidence>
<dbReference type="Gene3D" id="3.60.15.10">
    <property type="entry name" value="Ribonuclease Z/Hydroxyacylglutathione hydrolase-like"/>
    <property type="match status" value="1"/>
</dbReference>
<accession>A0AAN1WL13</accession>
<keyword evidence="3 6" id="KW-0378">Hydrolase</keyword>
<dbReference type="SMART" id="SM00849">
    <property type="entry name" value="Lactamase_B"/>
    <property type="match status" value="1"/>
</dbReference>
<dbReference type="Pfam" id="PF00753">
    <property type="entry name" value="Lactamase_B"/>
    <property type="match status" value="1"/>
</dbReference>
<comment type="cofactor">
    <cofactor evidence="1">
        <name>Zn(2+)</name>
        <dbReference type="ChEBI" id="CHEBI:29105"/>
    </cofactor>
</comment>
<dbReference type="PANTHER" id="PTHR46233:SF3">
    <property type="entry name" value="HYDROXYACYLGLUTATHIONE HYDROLASE GLOC"/>
    <property type="match status" value="1"/>
</dbReference>
<dbReference type="EC" id="3.1.2.6" evidence="6"/>
<evidence type="ECO:0000256" key="3">
    <source>
        <dbReference type="ARBA" id="ARBA00022801"/>
    </source>
</evidence>
<feature type="domain" description="Metallo-beta-lactamase" evidence="5">
    <location>
        <begin position="9"/>
        <end position="165"/>
    </location>
</feature>
<protein>
    <submittedName>
        <fullName evidence="6">Hydroxyacylglutathione hydrolase</fullName>
        <ecNumber evidence="6">3.1.2.6</ecNumber>
    </submittedName>
</protein>
<dbReference type="InterPro" id="IPR001279">
    <property type="entry name" value="Metallo-B-lactamas"/>
</dbReference>
<evidence type="ECO:0000256" key="2">
    <source>
        <dbReference type="ARBA" id="ARBA00022723"/>
    </source>
</evidence>
<dbReference type="GO" id="GO:0046872">
    <property type="term" value="F:metal ion binding"/>
    <property type="evidence" value="ECO:0007669"/>
    <property type="project" value="UniProtKB-KW"/>
</dbReference>
<dbReference type="Proteomes" id="UP001320119">
    <property type="component" value="Chromosome"/>
</dbReference>
<dbReference type="InterPro" id="IPR036866">
    <property type="entry name" value="RibonucZ/Hydroxyglut_hydro"/>
</dbReference>
<keyword evidence="2" id="KW-0479">Metal-binding</keyword>
<keyword evidence="7" id="KW-1185">Reference proteome</keyword>
<dbReference type="GO" id="GO:0004416">
    <property type="term" value="F:hydroxyacylglutathione hydrolase activity"/>
    <property type="evidence" value="ECO:0007669"/>
    <property type="project" value="UniProtKB-EC"/>
</dbReference>
<dbReference type="AlphaFoldDB" id="A0AAN1WL13"/>
<keyword evidence="4" id="KW-0862">Zinc</keyword>
<evidence type="ECO:0000259" key="5">
    <source>
        <dbReference type="SMART" id="SM00849"/>
    </source>
</evidence>
<dbReference type="InterPro" id="IPR051453">
    <property type="entry name" value="MBL_Glyoxalase_II"/>
</dbReference>
<evidence type="ECO:0000313" key="6">
    <source>
        <dbReference type="EMBL" id="BCD99535.1"/>
    </source>
</evidence>
<organism evidence="6 7">
    <name type="scientific">Marinagarivorans cellulosilyticus</name>
    <dbReference type="NCBI Taxonomy" id="2721545"/>
    <lineage>
        <taxon>Bacteria</taxon>
        <taxon>Pseudomonadati</taxon>
        <taxon>Pseudomonadota</taxon>
        <taxon>Gammaproteobacteria</taxon>
        <taxon>Cellvibrionales</taxon>
        <taxon>Cellvibrionaceae</taxon>
        <taxon>Marinagarivorans</taxon>
    </lineage>
</organism>
<proteinExistence type="predicted"/>
<reference evidence="6 7" key="1">
    <citation type="journal article" date="2022" name="IScience">
        <title>An ultrasensitive nanofiber-based assay for enzymatic hydrolysis and deep-sea microbial degradation of cellulose.</title>
        <authorList>
            <person name="Tsudome M."/>
            <person name="Tachioka M."/>
            <person name="Miyazaki M."/>
            <person name="Uchimura K."/>
            <person name="Tsuda M."/>
            <person name="Takaki Y."/>
            <person name="Deguchi S."/>
        </authorList>
    </citation>
    <scope>NUCLEOTIDE SEQUENCE [LARGE SCALE GENOMIC DNA]</scope>
    <source>
        <strain evidence="6 7">GE09</strain>
    </source>
</reference>